<evidence type="ECO:0000313" key="7">
    <source>
        <dbReference type="EMBL" id="QXE24827.1"/>
    </source>
</evidence>
<dbReference type="Gene3D" id="3.40.50.980">
    <property type="match status" value="2"/>
</dbReference>
<dbReference type="GO" id="GO:0003824">
    <property type="term" value="F:catalytic activity"/>
    <property type="evidence" value="ECO:0007669"/>
    <property type="project" value="InterPro"/>
</dbReference>
<dbReference type="SUPFAM" id="SSF47336">
    <property type="entry name" value="ACP-like"/>
    <property type="match status" value="1"/>
</dbReference>
<dbReference type="GO" id="GO:0044550">
    <property type="term" value="P:secondary metabolite biosynthetic process"/>
    <property type="evidence" value="ECO:0007669"/>
    <property type="project" value="UniProtKB-ARBA"/>
</dbReference>
<evidence type="ECO:0000313" key="8">
    <source>
        <dbReference type="Proteomes" id="UP000683511"/>
    </source>
</evidence>
<protein>
    <submittedName>
        <fullName evidence="7">Amino acid adenylation domain protein</fullName>
    </submittedName>
</protein>
<dbReference type="GO" id="GO:0043041">
    <property type="term" value="P:amino acid activation for nonribosomal peptide biosynthetic process"/>
    <property type="evidence" value="ECO:0007669"/>
    <property type="project" value="UniProtKB-ARBA"/>
</dbReference>
<gene>
    <name evidence="7" type="ORF">B6N60_03537</name>
</gene>
<dbReference type="InterPro" id="IPR001242">
    <property type="entry name" value="Condensation_dom"/>
</dbReference>
<keyword evidence="5" id="KW-0045">Antibiotic biosynthesis</keyword>
<feature type="domain" description="Carrier" evidence="6">
    <location>
        <begin position="973"/>
        <end position="1047"/>
    </location>
</feature>
<dbReference type="InterPro" id="IPR045851">
    <property type="entry name" value="AMP-bd_C_sf"/>
</dbReference>
<dbReference type="Proteomes" id="UP000683511">
    <property type="component" value="Chromosome"/>
</dbReference>
<dbReference type="RefSeq" id="WP_190605502.1">
    <property type="nucleotide sequence ID" value="NZ_CP021056.1"/>
</dbReference>
<dbReference type="FunFam" id="3.40.50.980:FF:000001">
    <property type="entry name" value="Non-ribosomal peptide synthetase"/>
    <property type="match status" value="1"/>
</dbReference>
<dbReference type="InterPro" id="IPR006162">
    <property type="entry name" value="Ppantetheine_attach_site"/>
</dbReference>
<dbReference type="SUPFAM" id="SSF56801">
    <property type="entry name" value="Acetyl-CoA synthetase-like"/>
    <property type="match status" value="1"/>
</dbReference>
<proteinExistence type="inferred from homology"/>
<dbReference type="PROSITE" id="PS00455">
    <property type="entry name" value="AMP_BINDING"/>
    <property type="match status" value="1"/>
</dbReference>
<dbReference type="CDD" id="cd19543">
    <property type="entry name" value="DCL_NRPS"/>
    <property type="match status" value="1"/>
</dbReference>
<dbReference type="NCBIfam" id="TIGR01720">
    <property type="entry name" value="NRPS-para261"/>
    <property type="match status" value="1"/>
</dbReference>
<evidence type="ECO:0000256" key="5">
    <source>
        <dbReference type="ARBA" id="ARBA00023194"/>
    </source>
</evidence>
<comment type="cofactor">
    <cofactor evidence="1">
        <name>pantetheine 4'-phosphate</name>
        <dbReference type="ChEBI" id="CHEBI:47942"/>
    </cofactor>
</comment>
<dbReference type="Gene3D" id="3.30.559.10">
    <property type="entry name" value="Chloramphenicol acetyltransferase-like domain"/>
    <property type="match status" value="2"/>
</dbReference>
<dbReference type="InterPro" id="IPR000873">
    <property type="entry name" value="AMP-dep_synth/lig_dom"/>
</dbReference>
<dbReference type="InterPro" id="IPR025110">
    <property type="entry name" value="AMP-bd_C"/>
</dbReference>
<dbReference type="PANTHER" id="PTHR45398:SF1">
    <property type="entry name" value="ENZYME, PUTATIVE (JCVI)-RELATED"/>
    <property type="match status" value="1"/>
</dbReference>
<dbReference type="Gene3D" id="3.30.300.30">
    <property type="match status" value="1"/>
</dbReference>
<dbReference type="PROSITE" id="PS50075">
    <property type="entry name" value="CARRIER"/>
    <property type="match status" value="1"/>
</dbReference>
<evidence type="ECO:0000256" key="1">
    <source>
        <dbReference type="ARBA" id="ARBA00001957"/>
    </source>
</evidence>
<dbReference type="FunFam" id="3.40.50.12780:FF:000012">
    <property type="entry name" value="Non-ribosomal peptide synthetase"/>
    <property type="match status" value="1"/>
</dbReference>
<dbReference type="InterPro" id="IPR020845">
    <property type="entry name" value="AMP-binding_CS"/>
</dbReference>
<dbReference type="Gene3D" id="3.30.559.30">
    <property type="entry name" value="Nonribosomal peptide synthetase, condensation domain"/>
    <property type="match status" value="2"/>
</dbReference>
<dbReference type="FunFam" id="3.30.300.30:FF:000010">
    <property type="entry name" value="Enterobactin synthetase component F"/>
    <property type="match status" value="1"/>
</dbReference>
<dbReference type="InterPro" id="IPR023213">
    <property type="entry name" value="CAT-like_dom_sf"/>
</dbReference>
<dbReference type="InterPro" id="IPR010060">
    <property type="entry name" value="NRPS_synth"/>
</dbReference>
<dbReference type="Pfam" id="PF00550">
    <property type="entry name" value="PP-binding"/>
    <property type="match status" value="1"/>
</dbReference>
<dbReference type="KEGG" id="rsin:B6N60_03537"/>
<dbReference type="FunFam" id="2.30.38.10:FF:000001">
    <property type="entry name" value="Non-ribosomal peptide synthetase PvdI"/>
    <property type="match status" value="1"/>
</dbReference>
<dbReference type="PANTHER" id="PTHR45398">
    <property type="match status" value="1"/>
</dbReference>
<keyword evidence="4" id="KW-0597">Phosphoprotein</keyword>
<evidence type="ECO:0000256" key="3">
    <source>
        <dbReference type="ARBA" id="ARBA00022450"/>
    </source>
</evidence>
<reference evidence="7" key="1">
    <citation type="submission" date="2017-04" db="EMBL/GenBank/DDBJ databases">
        <title>Genome deletions in a multicellular cyanobacterial endosymbiont for morphological adaptation in marine diatoms.</title>
        <authorList>
            <person name="Wang Y."/>
            <person name="Gao H."/>
            <person name="Li R."/>
            <person name="Xu X."/>
        </authorList>
    </citation>
    <scope>NUCLEOTIDE SEQUENCE</scope>
    <source>
        <strain evidence="7">FACHB 800</strain>
    </source>
</reference>
<dbReference type="InterPro" id="IPR036736">
    <property type="entry name" value="ACP-like_sf"/>
</dbReference>
<dbReference type="InterPro" id="IPR010071">
    <property type="entry name" value="AA_adenyl_dom"/>
</dbReference>
<evidence type="ECO:0000256" key="4">
    <source>
        <dbReference type="ARBA" id="ARBA00022553"/>
    </source>
</evidence>
<organism evidence="7 8">
    <name type="scientific">Richelia sinica FACHB-800</name>
    <dbReference type="NCBI Taxonomy" id="1357546"/>
    <lineage>
        <taxon>Bacteria</taxon>
        <taxon>Bacillati</taxon>
        <taxon>Cyanobacteriota</taxon>
        <taxon>Cyanophyceae</taxon>
        <taxon>Nostocales</taxon>
        <taxon>Nostocaceae</taxon>
        <taxon>Richelia</taxon>
    </lineage>
</organism>
<dbReference type="GO" id="GO:0008610">
    <property type="term" value="P:lipid biosynthetic process"/>
    <property type="evidence" value="ECO:0007669"/>
    <property type="project" value="UniProtKB-ARBA"/>
</dbReference>
<keyword evidence="3" id="KW-0596">Phosphopantetheine</keyword>
<dbReference type="Pfam" id="PF13193">
    <property type="entry name" value="AMP-binding_C"/>
    <property type="match status" value="1"/>
</dbReference>
<dbReference type="CDD" id="cd19534">
    <property type="entry name" value="E_NRPS"/>
    <property type="match status" value="1"/>
</dbReference>
<dbReference type="FunFam" id="1.10.1200.10:FF:000005">
    <property type="entry name" value="Nonribosomal peptide synthetase 1"/>
    <property type="match status" value="1"/>
</dbReference>
<dbReference type="CDD" id="cd05930">
    <property type="entry name" value="A_NRPS"/>
    <property type="match status" value="1"/>
</dbReference>
<evidence type="ECO:0000256" key="2">
    <source>
        <dbReference type="ARBA" id="ARBA00006432"/>
    </source>
</evidence>
<dbReference type="GO" id="GO:0017000">
    <property type="term" value="P:antibiotic biosynthetic process"/>
    <property type="evidence" value="ECO:0007669"/>
    <property type="project" value="UniProtKB-KW"/>
</dbReference>
<dbReference type="EMBL" id="CP021056">
    <property type="protein sequence ID" value="QXE24827.1"/>
    <property type="molecule type" value="Genomic_DNA"/>
</dbReference>
<dbReference type="InterPro" id="IPR009081">
    <property type="entry name" value="PP-bd_ACP"/>
</dbReference>
<dbReference type="NCBIfam" id="TIGR01733">
    <property type="entry name" value="AA-adenyl-dom"/>
    <property type="match status" value="1"/>
</dbReference>
<accession>A0A975TB70</accession>
<dbReference type="Gene3D" id="1.10.1200.10">
    <property type="entry name" value="ACP-like"/>
    <property type="match status" value="1"/>
</dbReference>
<dbReference type="Pfam" id="PF00501">
    <property type="entry name" value="AMP-binding"/>
    <property type="match status" value="1"/>
</dbReference>
<sequence>MKNIEEFYPLSPMQQGILFHTLYAPKSGVYVEQLSCDIQGSLNIALFQKAWQKLVDIHPILRTSFIWEGIKEPVQVVHKQVKLPWQQQDLSNLASIEQQQCIETCLLEEREKGFEISQAPLMRLTLLKLADNHYKFIWSHHHLLLDGWSSSLLLQELFGCYQALSQDKDMQTQKPRPYRDYIAWLQKQDLSKLEIFWQQYLQGFTTVTPLGIDQNFGDQISENKNYTTQILRLSSTETAALQSLARQQQLTLNTIIQGAWAILLSRYSGENDIVFGGVVSGRPTILAGVESMVGVFINTLPVRVNVNPQALLIPWLKQFQIQQNEVRQYEHTPLIEIQKWSEIPTGQPLFTTIFNFQNYPVNSGLQKPINYLTVSNINSFVHPHYPLNISVQVDTELSLEIFYDTSCFENDKISRMLGHLQTLLSGMVANPQQYLGELPLLTATERHQLLEEWNNTQVEYPPDQCIHQLFEAQVEKTPDAVAVIFEHQQLTYQELSQKANQLANYLQKLGVKPEVLVGICVERSLEMVVGILGVLKAGGAYVPLDPTYPQERLGFMLENSQVTLLLTQQHLLEIIPTHRAKTICLGENWDFLAQETTANPMHLVTPDNLAYVIYTSGSTGKPKGTLITHQGLVNYLSWCTQAYQVEQGAGTVVHSSLAFDLTITSLFSPLIVGNQVELLPENQGVESLAETLKKRTNLSLVKITPAHLELLGQQLVAEGVSGRTKAFIIGGENLTTQHISFWQKFAPDTKLINEYGPTETVVGCCIYQVLSEQNYPGAIPIGNPIANTQLYILDQDLQPVPIGVVGELYIGGLGVARGYLHQPELTAQKFIPNPFSDEQGTRIYKTGDLARYLPNGEIQYLGRIDNQVKIRGFRIELGEIESVLEQHPAVRQSVVMVREDVPGYQRLVAYLVAENIATDELRQYLQPQLPEYMIPSAFVCLESLPLTPNGKVNRRALPAPDQQRPELKSAFIEPQTATEKQLAEIWMQVLGLKQVGVNDNFFELGGDSIISLQVIAKAHQIGLHFTPKQIFQNQTIAQLATVADIKSQYFAEQGIVTGKVALTPIQHWFFEQNLPDPHHWNQAVLLEVLEPLDCGLVRQALTLLFRHHDALRLRFKRDELGWHGAIAPVDDEIPLTWLDLSACSPQQQANTLLSTANQLQSSLNLVHGPLLQLAYFNLGNNQPGRLLWVIHHLAVDGVSWRILIEDFHTVYQLLVNAKTPQLPAKTTSYKYWSEQLQTYAHSSSVKSELDYWCNIVSQSIQPLAVDYPQGNNTEASISHITIALSPSETQSLLQEVTHSYRTQIQHVLLAALGHTFKKWTGHNSLLIDLEGHGREGIFDDVDLSRTVGWFTTIFPVLLDISNANHLVDTLQKVKAKMLEIPSRGFGYGVLRYLSNEQKLITATQSEIIFNYLGQFDQLLPQLPLFKLAKESTGTNHSPWGNRRYLFTVEAIVIEGQLQLQWSYSSNLHRQSTVEKLAEGMVEALRSLIIHCQTVDVNNYTPADFPDVDITQDQLDQVFAELALD</sequence>
<dbReference type="Pfam" id="PF00668">
    <property type="entry name" value="Condensation"/>
    <property type="match status" value="2"/>
</dbReference>
<comment type="similarity">
    <text evidence="2">Belongs to the ATP-dependent AMP-binding enzyme family.</text>
</comment>
<name>A0A975TB70_9NOST</name>
<dbReference type="SUPFAM" id="SSF52777">
    <property type="entry name" value="CoA-dependent acyltransferases"/>
    <property type="match status" value="4"/>
</dbReference>
<dbReference type="Gene3D" id="2.30.38.10">
    <property type="entry name" value="Luciferase, Domain 3"/>
    <property type="match status" value="1"/>
</dbReference>
<keyword evidence="8" id="KW-1185">Reference proteome</keyword>
<evidence type="ECO:0000259" key="6">
    <source>
        <dbReference type="PROSITE" id="PS50075"/>
    </source>
</evidence>
<dbReference type="PROSITE" id="PS00012">
    <property type="entry name" value="PHOSPHOPANTETHEINE"/>
    <property type="match status" value="1"/>
</dbReference>